<protein>
    <submittedName>
        <fullName evidence="3">(wild Malaysian banana) hypothetical protein</fullName>
    </submittedName>
</protein>
<evidence type="ECO:0000313" key="3">
    <source>
        <dbReference type="EMBL" id="CAG1849680.1"/>
    </source>
</evidence>
<dbReference type="Gramene" id="Ma03_t09760.1">
    <property type="protein sequence ID" value="Ma03_p09760.1"/>
    <property type="gene ID" value="Ma03_g09760"/>
</dbReference>
<dbReference type="OMA" id="KMVDSEY"/>
<accession>A0A804IAB3</accession>
<evidence type="ECO:0000259" key="2">
    <source>
        <dbReference type="Pfam" id="PF25086"/>
    </source>
</evidence>
<dbReference type="InParanoid" id="A0A804IAB3"/>
<dbReference type="EMBL" id="HG996468">
    <property type="protein sequence ID" value="CAG1849680.1"/>
    <property type="molecule type" value="Genomic_DNA"/>
</dbReference>
<feature type="coiled-coil region" evidence="1">
    <location>
        <begin position="38"/>
        <end position="101"/>
    </location>
</feature>
<name>A0A804IAB3_MUSAM</name>
<reference evidence="3" key="1">
    <citation type="submission" date="2021-03" db="EMBL/GenBank/DDBJ databases">
        <authorList>
            <consortium name="Genoscope - CEA"/>
            <person name="William W."/>
        </authorList>
    </citation>
    <scope>NUCLEOTIDE SEQUENCE</scope>
    <source>
        <strain evidence="3">Doubled-haploid Pahang</strain>
    </source>
</reference>
<evidence type="ECO:0000313" key="4">
    <source>
        <dbReference type="EnsemblPlants" id="Ma03_p09760.1"/>
    </source>
</evidence>
<dbReference type="PANTHER" id="PTHR36047:SF1">
    <property type="entry name" value="OS01G0191000 PROTEIN"/>
    <property type="match status" value="1"/>
</dbReference>
<dbReference type="Proteomes" id="UP000012960">
    <property type="component" value="Unplaced"/>
</dbReference>
<dbReference type="InterPro" id="IPR056705">
    <property type="entry name" value="DUF7803"/>
</dbReference>
<evidence type="ECO:0000313" key="5">
    <source>
        <dbReference type="Proteomes" id="UP000012960"/>
    </source>
</evidence>
<organism evidence="4 5">
    <name type="scientific">Musa acuminata subsp. malaccensis</name>
    <name type="common">Wild banana</name>
    <name type="synonym">Musa malaccensis</name>
    <dbReference type="NCBI Taxonomy" id="214687"/>
    <lineage>
        <taxon>Eukaryota</taxon>
        <taxon>Viridiplantae</taxon>
        <taxon>Streptophyta</taxon>
        <taxon>Embryophyta</taxon>
        <taxon>Tracheophyta</taxon>
        <taxon>Spermatophyta</taxon>
        <taxon>Magnoliopsida</taxon>
        <taxon>Liliopsida</taxon>
        <taxon>Zingiberales</taxon>
        <taxon>Musaceae</taxon>
        <taxon>Musa</taxon>
    </lineage>
</organism>
<gene>
    <name evidence="3" type="ORF">GSMUA_212660.1</name>
</gene>
<evidence type="ECO:0000256" key="1">
    <source>
        <dbReference type="SAM" id="Coils"/>
    </source>
</evidence>
<dbReference type="Pfam" id="PF25086">
    <property type="entry name" value="DUF7803"/>
    <property type="match status" value="1"/>
</dbReference>
<dbReference type="EnsemblPlants" id="Ma03_t09760.1">
    <property type="protein sequence ID" value="Ma03_p09760.1"/>
    <property type="gene ID" value="Ma03_g09760"/>
</dbReference>
<dbReference type="PANTHER" id="PTHR36047">
    <property type="entry name" value="OS01G0191000 PROTEIN"/>
    <property type="match status" value="1"/>
</dbReference>
<sequence length="137" mass="16052">MELTNEIVLYRECAAKRDKELRRRLSDSEHKLGLSMPIEEVKERAAQLQSEVTSLERHMILASGIQGMEGFHQRWSLQGHLEDTERRLEALNQGIEKRKVNMIQGEPKRDPVRKKWVFGQISFALLLFRVSIYQSTF</sequence>
<dbReference type="AlphaFoldDB" id="A0A804IAB3"/>
<reference evidence="4" key="2">
    <citation type="submission" date="2021-05" db="UniProtKB">
        <authorList>
            <consortium name="EnsemblPlants"/>
        </authorList>
    </citation>
    <scope>IDENTIFICATION</scope>
    <source>
        <strain evidence="4">subsp. malaccensis</strain>
    </source>
</reference>
<feature type="domain" description="DUF7803" evidence="2">
    <location>
        <begin position="5"/>
        <end position="118"/>
    </location>
</feature>
<keyword evidence="1" id="KW-0175">Coiled coil</keyword>
<proteinExistence type="predicted"/>
<keyword evidence="5" id="KW-1185">Reference proteome</keyword>